<dbReference type="AlphaFoldDB" id="A0AAD6FX43"/>
<sequence>MMLLSSTDAVDGCGTLQDTGHADVLLGIAVEFRGEGYDWRRWRQQTSHRITTEFSVESSLDTTEHPCSSSEF</sequence>
<gene>
    <name evidence="1" type="ORF">N7458_011485</name>
</gene>
<dbReference type="RefSeq" id="XP_056759621.1">
    <property type="nucleotide sequence ID" value="XM_056914867.1"/>
</dbReference>
<evidence type="ECO:0000313" key="1">
    <source>
        <dbReference type="EMBL" id="KAJ5432329.1"/>
    </source>
</evidence>
<comment type="caution">
    <text evidence="1">The sequence shown here is derived from an EMBL/GenBank/DDBJ whole genome shotgun (WGS) entry which is preliminary data.</text>
</comment>
<evidence type="ECO:0000313" key="2">
    <source>
        <dbReference type="Proteomes" id="UP001213681"/>
    </source>
</evidence>
<keyword evidence="2" id="KW-1185">Reference proteome</keyword>
<accession>A0AAD6FX43</accession>
<dbReference type="EMBL" id="JAPVEA010000009">
    <property type="protein sequence ID" value="KAJ5432329.1"/>
    <property type="molecule type" value="Genomic_DNA"/>
</dbReference>
<protein>
    <submittedName>
        <fullName evidence="1">Uncharacterized protein</fullName>
    </submittedName>
</protein>
<dbReference type="GeneID" id="81605110"/>
<organism evidence="1 2">
    <name type="scientific">Penicillium daleae</name>
    <dbReference type="NCBI Taxonomy" id="63821"/>
    <lineage>
        <taxon>Eukaryota</taxon>
        <taxon>Fungi</taxon>
        <taxon>Dikarya</taxon>
        <taxon>Ascomycota</taxon>
        <taxon>Pezizomycotina</taxon>
        <taxon>Eurotiomycetes</taxon>
        <taxon>Eurotiomycetidae</taxon>
        <taxon>Eurotiales</taxon>
        <taxon>Aspergillaceae</taxon>
        <taxon>Penicillium</taxon>
    </lineage>
</organism>
<proteinExistence type="predicted"/>
<reference evidence="1" key="2">
    <citation type="journal article" date="2023" name="IMA Fungus">
        <title>Comparative genomic study of the Penicillium genus elucidates a diverse pangenome and 15 lateral gene transfer events.</title>
        <authorList>
            <person name="Petersen C."/>
            <person name="Sorensen T."/>
            <person name="Nielsen M.R."/>
            <person name="Sondergaard T.E."/>
            <person name="Sorensen J.L."/>
            <person name="Fitzpatrick D.A."/>
            <person name="Frisvad J.C."/>
            <person name="Nielsen K.L."/>
        </authorList>
    </citation>
    <scope>NUCLEOTIDE SEQUENCE</scope>
    <source>
        <strain evidence="1">IBT 16125</strain>
    </source>
</reference>
<name>A0AAD6FX43_9EURO</name>
<reference evidence="1" key="1">
    <citation type="submission" date="2022-12" db="EMBL/GenBank/DDBJ databases">
        <authorList>
            <person name="Petersen C."/>
        </authorList>
    </citation>
    <scope>NUCLEOTIDE SEQUENCE</scope>
    <source>
        <strain evidence="1">IBT 16125</strain>
    </source>
</reference>
<dbReference type="Proteomes" id="UP001213681">
    <property type="component" value="Unassembled WGS sequence"/>
</dbReference>